<evidence type="ECO:0000313" key="4">
    <source>
        <dbReference type="Proteomes" id="UP001275084"/>
    </source>
</evidence>
<keyword evidence="4" id="KW-1185">Reference proteome</keyword>
<evidence type="ECO:0000313" key="3">
    <source>
        <dbReference type="EMBL" id="KAK3364595.1"/>
    </source>
</evidence>
<feature type="compositionally biased region" description="Low complexity" evidence="1">
    <location>
        <begin position="116"/>
        <end position="127"/>
    </location>
</feature>
<dbReference type="Proteomes" id="UP001275084">
    <property type="component" value="Unassembled WGS sequence"/>
</dbReference>
<proteinExistence type="predicted"/>
<evidence type="ECO:0000256" key="1">
    <source>
        <dbReference type="SAM" id="MobiDB-lite"/>
    </source>
</evidence>
<dbReference type="PROSITE" id="PS51257">
    <property type="entry name" value="PROKAR_LIPOPROTEIN"/>
    <property type="match status" value="1"/>
</dbReference>
<dbReference type="EMBL" id="JAUIQD010000001">
    <property type="protein sequence ID" value="KAK3364595.1"/>
    <property type="molecule type" value="Genomic_DNA"/>
</dbReference>
<organism evidence="3 4">
    <name type="scientific">Lasiosphaeria hispida</name>
    <dbReference type="NCBI Taxonomy" id="260671"/>
    <lineage>
        <taxon>Eukaryota</taxon>
        <taxon>Fungi</taxon>
        <taxon>Dikarya</taxon>
        <taxon>Ascomycota</taxon>
        <taxon>Pezizomycotina</taxon>
        <taxon>Sordariomycetes</taxon>
        <taxon>Sordariomycetidae</taxon>
        <taxon>Sordariales</taxon>
        <taxon>Lasiosphaeriaceae</taxon>
        <taxon>Lasiosphaeria</taxon>
    </lineage>
</organism>
<accession>A0AAJ0HXA6</accession>
<comment type="caution">
    <text evidence="3">The sequence shown here is derived from an EMBL/GenBank/DDBJ whole genome shotgun (WGS) entry which is preliminary data.</text>
</comment>
<feature type="compositionally biased region" description="Pro residues" evidence="1">
    <location>
        <begin position="100"/>
        <end position="115"/>
    </location>
</feature>
<sequence>MKSILIIVLLAMLSCPALVLALAIPTPITVTTTTTVTVPVPPFFTVTTTVTAAITAITATATTKTEASIEQLGDKLAPVIAANGQPTNTDKASAMISGPTPAPTPVTPTPTPVTPAPTTVPSSLPTPKLGENQSDVLPSGGEGSTAVSTHLIALDNLKGLRKTSGSRGGATSS</sequence>
<dbReference type="AlphaFoldDB" id="A0AAJ0HXA6"/>
<keyword evidence="2" id="KW-0732">Signal</keyword>
<gene>
    <name evidence="3" type="ORF">B0T25DRAFT_628210</name>
</gene>
<feature type="region of interest" description="Disordered" evidence="1">
    <location>
        <begin position="81"/>
        <end position="148"/>
    </location>
</feature>
<protein>
    <submittedName>
        <fullName evidence="3">Uncharacterized protein</fullName>
    </submittedName>
</protein>
<feature type="signal peptide" evidence="2">
    <location>
        <begin position="1"/>
        <end position="21"/>
    </location>
</feature>
<evidence type="ECO:0000256" key="2">
    <source>
        <dbReference type="SAM" id="SignalP"/>
    </source>
</evidence>
<reference evidence="3" key="2">
    <citation type="submission" date="2023-06" db="EMBL/GenBank/DDBJ databases">
        <authorList>
            <consortium name="Lawrence Berkeley National Laboratory"/>
            <person name="Haridas S."/>
            <person name="Hensen N."/>
            <person name="Bonometti L."/>
            <person name="Westerberg I."/>
            <person name="Brannstrom I.O."/>
            <person name="Guillou S."/>
            <person name="Cros-Aarteil S."/>
            <person name="Calhoun S."/>
            <person name="Kuo A."/>
            <person name="Mondo S."/>
            <person name="Pangilinan J."/>
            <person name="Riley R."/>
            <person name="Labutti K."/>
            <person name="Andreopoulos B."/>
            <person name="Lipzen A."/>
            <person name="Chen C."/>
            <person name="Yanf M."/>
            <person name="Daum C."/>
            <person name="Ng V."/>
            <person name="Clum A."/>
            <person name="Steindorff A."/>
            <person name="Ohm R."/>
            <person name="Martin F."/>
            <person name="Silar P."/>
            <person name="Natvig D."/>
            <person name="Lalanne C."/>
            <person name="Gautier V."/>
            <person name="Ament-Velasquez S.L."/>
            <person name="Kruys A."/>
            <person name="Hutchinson M.I."/>
            <person name="Powell A.J."/>
            <person name="Barry K."/>
            <person name="Miller A.N."/>
            <person name="Grigoriev I.V."/>
            <person name="Debuchy R."/>
            <person name="Gladieux P."/>
            <person name="Thoren M.H."/>
            <person name="Johannesson H."/>
        </authorList>
    </citation>
    <scope>NUCLEOTIDE SEQUENCE</scope>
    <source>
        <strain evidence="3">CBS 955.72</strain>
    </source>
</reference>
<feature type="chain" id="PRO_5042594479" evidence="2">
    <location>
        <begin position="22"/>
        <end position="173"/>
    </location>
</feature>
<name>A0AAJ0HXA6_9PEZI</name>
<reference evidence="3" key="1">
    <citation type="journal article" date="2023" name="Mol. Phylogenet. Evol.">
        <title>Genome-scale phylogeny and comparative genomics of the fungal order Sordariales.</title>
        <authorList>
            <person name="Hensen N."/>
            <person name="Bonometti L."/>
            <person name="Westerberg I."/>
            <person name="Brannstrom I.O."/>
            <person name="Guillou S."/>
            <person name="Cros-Aarteil S."/>
            <person name="Calhoun S."/>
            <person name="Haridas S."/>
            <person name="Kuo A."/>
            <person name="Mondo S."/>
            <person name="Pangilinan J."/>
            <person name="Riley R."/>
            <person name="LaButti K."/>
            <person name="Andreopoulos B."/>
            <person name="Lipzen A."/>
            <person name="Chen C."/>
            <person name="Yan M."/>
            <person name="Daum C."/>
            <person name="Ng V."/>
            <person name="Clum A."/>
            <person name="Steindorff A."/>
            <person name="Ohm R.A."/>
            <person name="Martin F."/>
            <person name="Silar P."/>
            <person name="Natvig D.O."/>
            <person name="Lalanne C."/>
            <person name="Gautier V."/>
            <person name="Ament-Velasquez S.L."/>
            <person name="Kruys A."/>
            <person name="Hutchinson M.I."/>
            <person name="Powell A.J."/>
            <person name="Barry K."/>
            <person name="Miller A.N."/>
            <person name="Grigoriev I.V."/>
            <person name="Debuchy R."/>
            <person name="Gladieux P."/>
            <person name="Hiltunen Thoren M."/>
            <person name="Johannesson H."/>
        </authorList>
    </citation>
    <scope>NUCLEOTIDE SEQUENCE</scope>
    <source>
        <strain evidence="3">CBS 955.72</strain>
    </source>
</reference>